<name>A0ABN3WQU6_STRTU</name>
<evidence type="ECO:0000256" key="1">
    <source>
        <dbReference type="SAM" id="MobiDB-lite"/>
    </source>
</evidence>
<evidence type="ECO:0000313" key="2">
    <source>
        <dbReference type="EMBL" id="GAA2922253.1"/>
    </source>
</evidence>
<proteinExistence type="predicted"/>
<evidence type="ECO:0000313" key="3">
    <source>
        <dbReference type="Proteomes" id="UP001501102"/>
    </source>
</evidence>
<feature type="region of interest" description="Disordered" evidence="1">
    <location>
        <begin position="1"/>
        <end position="23"/>
    </location>
</feature>
<keyword evidence="3" id="KW-1185">Reference proteome</keyword>
<reference evidence="2 3" key="1">
    <citation type="journal article" date="2019" name="Int. J. Syst. Evol. Microbiol.">
        <title>The Global Catalogue of Microorganisms (GCM) 10K type strain sequencing project: providing services to taxonomists for standard genome sequencing and annotation.</title>
        <authorList>
            <consortium name="The Broad Institute Genomics Platform"/>
            <consortium name="The Broad Institute Genome Sequencing Center for Infectious Disease"/>
            <person name="Wu L."/>
            <person name="Ma J."/>
        </authorList>
    </citation>
    <scope>NUCLEOTIDE SEQUENCE [LARGE SCALE GENOMIC DNA]</scope>
    <source>
        <strain evidence="2 3">JCM 4087</strain>
    </source>
</reference>
<dbReference type="Proteomes" id="UP001501102">
    <property type="component" value="Unassembled WGS sequence"/>
</dbReference>
<protein>
    <submittedName>
        <fullName evidence="2">Uncharacterized protein</fullName>
    </submittedName>
</protein>
<feature type="region of interest" description="Disordered" evidence="1">
    <location>
        <begin position="57"/>
        <end position="89"/>
    </location>
</feature>
<comment type="caution">
    <text evidence="2">The sequence shown here is derived from an EMBL/GenBank/DDBJ whole genome shotgun (WGS) entry which is preliminary data.</text>
</comment>
<gene>
    <name evidence="2" type="ORF">GCM10020221_18020</name>
</gene>
<organism evidence="2 3">
    <name type="scientific">Streptomyces thioluteus</name>
    <dbReference type="NCBI Taxonomy" id="66431"/>
    <lineage>
        <taxon>Bacteria</taxon>
        <taxon>Bacillati</taxon>
        <taxon>Actinomycetota</taxon>
        <taxon>Actinomycetes</taxon>
        <taxon>Kitasatosporales</taxon>
        <taxon>Streptomycetaceae</taxon>
        <taxon>Streptomyces</taxon>
    </lineage>
</organism>
<dbReference type="EMBL" id="BAAAXZ010000068">
    <property type="protein sequence ID" value="GAA2922253.1"/>
    <property type="molecule type" value="Genomic_DNA"/>
</dbReference>
<sequence length="102" mass="11230">MTFPTQRRIAYGRARRAESGSCQAPAYGTCSPEGVRYHQLNSVAVCRPRIVRTSFPEAPARARASGDRPVPLRGSGASGGQRKGRDRVREVTLRGRCWKESV</sequence>
<accession>A0ABN3WQU6</accession>